<name>A0A7I7UCU1_MYCPF</name>
<accession>A0A7I7UCU1</accession>
<dbReference type="GO" id="GO:0051920">
    <property type="term" value="F:peroxiredoxin activity"/>
    <property type="evidence" value="ECO:0007669"/>
    <property type="project" value="InterPro"/>
</dbReference>
<dbReference type="RefSeq" id="WP_163768715.1">
    <property type="nucleotide sequence ID" value="NZ_AP022598.1"/>
</dbReference>
<evidence type="ECO:0000313" key="2">
    <source>
        <dbReference type="EMBL" id="BBY78076.1"/>
    </source>
</evidence>
<feature type="domain" description="Carboxymuconolactone decarboxylase-like" evidence="1">
    <location>
        <begin position="24"/>
        <end position="99"/>
    </location>
</feature>
<dbReference type="Proteomes" id="UP000466554">
    <property type="component" value="Chromosome"/>
</dbReference>
<dbReference type="AlphaFoldDB" id="A0A7I7UCU1"/>
<sequence length="151" mass="16050">MATTRTTLNKAAPDAYKTTILLSEQADAAALDAGVAPLTLELVRIRVSQLNGCAFCLRTHTRDALTKGETTDRLAVLSAWRETGYFSPAERAALAIAEEITHIGAPAHGADDNISDISAVSAQQAATLRWVAVVINALNRIAISSHYPVKP</sequence>
<evidence type="ECO:0000259" key="1">
    <source>
        <dbReference type="Pfam" id="PF02627"/>
    </source>
</evidence>
<proteinExistence type="predicted"/>
<dbReference type="PANTHER" id="PTHR34846:SF5">
    <property type="entry name" value="CARBOXYMUCONOLACTONE DECARBOXYLASE-LIKE DOMAIN-CONTAINING PROTEIN"/>
    <property type="match status" value="1"/>
</dbReference>
<organism evidence="2 3">
    <name type="scientific">Mycolicibacterium parafortuitum</name>
    <name type="common">Mycobacterium parafortuitum</name>
    <dbReference type="NCBI Taxonomy" id="39692"/>
    <lineage>
        <taxon>Bacteria</taxon>
        <taxon>Bacillati</taxon>
        <taxon>Actinomycetota</taxon>
        <taxon>Actinomycetes</taxon>
        <taxon>Mycobacteriales</taxon>
        <taxon>Mycobacteriaceae</taxon>
        <taxon>Mycolicibacterium</taxon>
    </lineage>
</organism>
<dbReference type="SUPFAM" id="SSF69118">
    <property type="entry name" value="AhpD-like"/>
    <property type="match status" value="1"/>
</dbReference>
<evidence type="ECO:0000313" key="3">
    <source>
        <dbReference type="Proteomes" id="UP000466554"/>
    </source>
</evidence>
<dbReference type="EMBL" id="AP022598">
    <property type="protein sequence ID" value="BBY78076.1"/>
    <property type="molecule type" value="Genomic_DNA"/>
</dbReference>
<dbReference type="InterPro" id="IPR029032">
    <property type="entry name" value="AhpD-like"/>
</dbReference>
<dbReference type="PANTHER" id="PTHR34846">
    <property type="entry name" value="4-CARBOXYMUCONOLACTONE DECARBOXYLASE FAMILY PROTEIN (AFU_ORTHOLOGUE AFUA_6G11590)"/>
    <property type="match status" value="1"/>
</dbReference>
<dbReference type="InterPro" id="IPR003779">
    <property type="entry name" value="CMD-like"/>
</dbReference>
<protein>
    <submittedName>
        <fullName evidence="2">Alkyl hydroperoxide reductase AhpD</fullName>
    </submittedName>
</protein>
<dbReference type="Pfam" id="PF02627">
    <property type="entry name" value="CMD"/>
    <property type="match status" value="1"/>
</dbReference>
<dbReference type="InterPro" id="IPR004675">
    <property type="entry name" value="AhpD_core"/>
</dbReference>
<dbReference type="NCBIfam" id="TIGR00778">
    <property type="entry name" value="ahpD_dom"/>
    <property type="match status" value="1"/>
</dbReference>
<dbReference type="Gene3D" id="1.20.1290.10">
    <property type="entry name" value="AhpD-like"/>
    <property type="match status" value="1"/>
</dbReference>
<reference evidence="2 3" key="1">
    <citation type="journal article" date="2019" name="Emerg. Microbes Infect.">
        <title>Comprehensive subspecies identification of 175 nontuberculous mycobacteria species based on 7547 genomic profiles.</title>
        <authorList>
            <person name="Matsumoto Y."/>
            <person name="Kinjo T."/>
            <person name="Motooka D."/>
            <person name="Nabeya D."/>
            <person name="Jung N."/>
            <person name="Uechi K."/>
            <person name="Horii T."/>
            <person name="Iida T."/>
            <person name="Fujita J."/>
            <person name="Nakamura S."/>
        </authorList>
    </citation>
    <scope>NUCLEOTIDE SEQUENCE [LARGE SCALE GENOMIC DNA]</scope>
    <source>
        <strain evidence="2 3">JCM 6367</strain>
    </source>
</reference>
<gene>
    <name evidence="2" type="ORF">MPRF_49750</name>
</gene>